<gene>
    <name evidence="1" type="ORF">ASIM_LOCUS8211</name>
</gene>
<reference evidence="3" key="1">
    <citation type="submission" date="2017-02" db="UniProtKB">
        <authorList>
            <consortium name="WormBaseParasite"/>
        </authorList>
    </citation>
    <scope>IDENTIFICATION</scope>
</reference>
<keyword evidence="2" id="KW-1185">Reference proteome</keyword>
<evidence type="ECO:0000313" key="2">
    <source>
        <dbReference type="Proteomes" id="UP000267096"/>
    </source>
</evidence>
<dbReference type="WBParaSite" id="ASIM_0000845801-mRNA-1">
    <property type="protein sequence ID" value="ASIM_0000845801-mRNA-1"/>
    <property type="gene ID" value="ASIM_0000845801"/>
</dbReference>
<dbReference type="AlphaFoldDB" id="A0A0M3JLC7"/>
<accession>A0A0M3JLC7</accession>
<name>A0A0M3JLC7_ANISI</name>
<reference evidence="1 2" key="2">
    <citation type="submission" date="2018-11" db="EMBL/GenBank/DDBJ databases">
        <authorList>
            <consortium name="Pathogen Informatics"/>
        </authorList>
    </citation>
    <scope>NUCLEOTIDE SEQUENCE [LARGE SCALE GENOMIC DNA]</scope>
</reference>
<dbReference type="Proteomes" id="UP000267096">
    <property type="component" value="Unassembled WGS sequence"/>
</dbReference>
<dbReference type="EMBL" id="UYRR01021649">
    <property type="protein sequence ID" value="VDK31091.1"/>
    <property type="molecule type" value="Genomic_DNA"/>
</dbReference>
<evidence type="ECO:0000313" key="1">
    <source>
        <dbReference type="EMBL" id="VDK31091.1"/>
    </source>
</evidence>
<protein>
    <submittedName>
        <fullName evidence="1 3">Uncharacterized protein</fullName>
    </submittedName>
</protein>
<sequence>MAIVCIDGAQLNETSNSDAEILRTDPTMMLLTETTRQSETDAQIGAQLLPGTEDSQISTKELKLMKDSRVDLEKSDEIEAESVARMEKELCSEGRGWKGVVEVKEEGGGKALTLEKGQVKEDENDRNAFTSNFVELGADVSAEVGHDESRCG</sequence>
<organism evidence="3">
    <name type="scientific">Anisakis simplex</name>
    <name type="common">Herring worm</name>
    <dbReference type="NCBI Taxonomy" id="6269"/>
    <lineage>
        <taxon>Eukaryota</taxon>
        <taxon>Metazoa</taxon>
        <taxon>Ecdysozoa</taxon>
        <taxon>Nematoda</taxon>
        <taxon>Chromadorea</taxon>
        <taxon>Rhabditida</taxon>
        <taxon>Spirurina</taxon>
        <taxon>Ascaridomorpha</taxon>
        <taxon>Ascaridoidea</taxon>
        <taxon>Anisakidae</taxon>
        <taxon>Anisakis</taxon>
        <taxon>Anisakis simplex complex</taxon>
    </lineage>
</organism>
<evidence type="ECO:0000313" key="3">
    <source>
        <dbReference type="WBParaSite" id="ASIM_0000845801-mRNA-1"/>
    </source>
</evidence>
<proteinExistence type="predicted"/>